<dbReference type="OrthoDB" id="424310at2759"/>
<dbReference type="Gene3D" id="1.10.472.130">
    <property type="match status" value="1"/>
</dbReference>
<dbReference type="GO" id="GO:0045505">
    <property type="term" value="F:dynein intermediate chain binding"/>
    <property type="evidence" value="ECO:0007669"/>
    <property type="project" value="InterPro"/>
</dbReference>
<dbReference type="GO" id="GO:0007018">
    <property type="term" value="P:microtubule-based movement"/>
    <property type="evidence" value="ECO:0007669"/>
    <property type="project" value="InterPro"/>
</dbReference>
<evidence type="ECO:0000259" key="1">
    <source>
        <dbReference type="Pfam" id="PF17852"/>
    </source>
</evidence>
<feature type="domain" description="Dynein heavy chain AAA 5 extension" evidence="1">
    <location>
        <begin position="13"/>
        <end position="83"/>
    </location>
</feature>
<dbReference type="InterPro" id="IPR041466">
    <property type="entry name" value="Dynein_AAA5_ext"/>
</dbReference>
<dbReference type="AlphaFoldDB" id="C5M1K4"/>
<gene>
    <name evidence="2" type="ORF">Pmar_PMAR026681</name>
</gene>
<dbReference type="GO" id="GO:0051959">
    <property type="term" value="F:dynein light intermediate chain binding"/>
    <property type="evidence" value="ECO:0007669"/>
    <property type="project" value="InterPro"/>
</dbReference>
<dbReference type="Gene3D" id="3.40.50.300">
    <property type="entry name" value="P-loop containing nucleotide triphosphate hydrolases"/>
    <property type="match status" value="1"/>
</dbReference>
<accession>C5M1K4</accession>
<dbReference type="Pfam" id="PF17852">
    <property type="entry name" value="Dynein_AAA_lid"/>
    <property type="match status" value="1"/>
</dbReference>
<dbReference type="Proteomes" id="UP000007800">
    <property type="component" value="Unassembled WGS sequence"/>
</dbReference>
<dbReference type="PANTHER" id="PTHR22878">
    <property type="entry name" value="DYNEIN HEAVY CHAIN 6, AXONEMAL-LIKE-RELATED"/>
    <property type="match status" value="1"/>
</dbReference>
<dbReference type="EMBL" id="GG687523">
    <property type="protein sequence ID" value="EEQ97138.1"/>
    <property type="molecule type" value="Genomic_DNA"/>
</dbReference>
<sequence>MESLMGAGSTDSKEAPQIELDALEYWFCFCMVWAVGGCLAEVDGVDYRKQFSNWWKQEMKTIKFPSKGTVFDYFVQDARMEEWSIIVDPLEYSSEVPMNQVTVPTSETVATSYFMQALMKVHQPVMLIGLAGCGKTAMCNGLLRNLEPDVFASHMMNMNYYTDSSLLQTMMEIPLEKKAGRLFAPPGKLHLIYFIDDLNMPALDLYNTQSAIALLRQCQDYKHIYDRTKMTLKDIGNTQYLACMNPTAGSFTVNPRLQRHFWTCAVPFPEQSALQTIYSTYMRGHFERLKFKPA</sequence>
<dbReference type="InterPro" id="IPR027417">
    <property type="entry name" value="P-loop_NTPase"/>
</dbReference>
<feature type="non-terminal residue" evidence="2">
    <location>
        <position position="294"/>
    </location>
</feature>
<dbReference type="InterPro" id="IPR026983">
    <property type="entry name" value="DHC"/>
</dbReference>
<evidence type="ECO:0000313" key="3">
    <source>
        <dbReference type="Proteomes" id="UP000007800"/>
    </source>
</evidence>
<name>C5M1K4_PERM5</name>
<dbReference type="GO" id="GO:0030286">
    <property type="term" value="C:dynein complex"/>
    <property type="evidence" value="ECO:0007669"/>
    <property type="project" value="InterPro"/>
</dbReference>
<dbReference type="InParanoid" id="C5M1K4"/>
<dbReference type="SUPFAM" id="SSF52540">
    <property type="entry name" value="P-loop containing nucleoside triphosphate hydrolases"/>
    <property type="match status" value="1"/>
</dbReference>
<protein>
    <submittedName>
        <fullName evidence="2">Axonemal dynein beta heavy chain 9, putative</fullName>
    </submittedName>
</protein>
<organism evidence="3">
    <name type="scientific">Perkinsus marinus (strain ATCC 50983 / TXsc)</name>
    <dbReference type="NCBI Taxonomy" id="423536"/>
    <lineage>
        <taxon>Eukaryota</taxon>
        <taxon>Sar</taxon>
        <taxon>Alveolata</taxon>
        <taxon>Perkinsozoa</taxon>
        <taxon>Perkinsea</taxon>
        <taxon>Perkinsida</taxon>
        <taxon>Perkinsidae</taxon>
        <taxon>Perkinsus</taxon>
    </lineage>
</organism>
<reference evidence="2 3" key="1">
    <citation type="submission" date="2008-07" db="EMBL/GenBank/DDBJ databases">
        <authorList>
            <person name="El-Sayed N."/>
            <person name="Caler E."/>
            <person name="Inman J."/>
            <person name="Amedeo P."/>
            <person name="Hass B."/>
            <person name="Wortman J."/>
        </authorList>
    </citation>
    <scope>NUCLEOTIDE SEQUENCE [LARGE SCALE GENOMIC DNA]</scope>
    <source>
        <strain evidence="3">ATCC 50983 / TXsc</strain>
    </source>
</reference>
<proteinExistence type="predicted"/>
<dbReference type="RefSeq" id="XP_002764421.1">
    <property type="nucleotide sequence ID" value="XM_002764375.1"/>
</dbReference>
<keyword evidence="3" id="KW-1185">Reference proteome</keyword>
<evidence type="ECO:0000313" key="2">
    <source>
        <dbReference type="EMBL" id="EEQ97138.1"/>
    </source>
</evidence>
<dbReference type="PANTHER" id="PTHR22878:SF69">
    <property type="entry name" value="DYNEIN HEAVY CHAIN"/>
    <property type="match status" value="1"/>
</dbReference>
<dbReference type="Pfam" id="PF12775">
    <property type="entry name" value="AAA_7"/>
    <property type="match status" value="1"/>
</dbReference>
<dbReference type="GeneID" id="9053479"/>